<organism evidence="11 12">
    <name type="scientific">Mucilaginibacter aquariorum</name>
    <dbReference type="NCBI Taxonomy" id="2967225"/>
    <lineage>
        <taxon>Bacteria</taxon>
        <taxon>Pseudomonadati</taxon>
        <taxon>Bacteroidota</taxon>
        <taxon>Sphingobacteriia</taxon>
        <taxon>Sphingobacteriales</taxon>
        <taxon>Sphingobacteriaceae</taxon>
        <taxon>Mucilaginibacter</taxon>
    </lineage>
</organism>
<evidence type="ECO:0000313" key="11">
    <source>
        <dbReference type="EMBL" id="MCQ6956592.1"/>
    </source>
</evidence>
<evidence type="ECO:0000256" key="4">
    <source>
        <dbReference type="ARBA" id="ARBA00022272"/>
    </source>
</evidence>
<dbReference type="InterPro" id="IPR011060">
    <property type="entry name" value="RibuloseP-bd_barrel"/>
</dbReference>
<evidence type="ECO:0000256" key="6">
    <source>
        <dbReference type="ARBA" id="ARBA00022822"/>
    </source>
</evidence>
<dbReference type="HAMAP" id="MF_00135">
    <property type="entry name" value="PRAI"/>
    <property type="match status" value="1"/>
</dbReference>
<keyword evidence="12" id="KW-1185">Reference proteome</keyword>
<dbReference type="Proteomes" id="UP001204376">
    <property type="component" value="Unassembled WGS sequence"/>
</dbReference>
<dbReference type="PANTHER" id="PTHR42894:SF1">
    <property type="entry name" value="N-(5'-PHOSPHORIBOSYL)ANTHRANILATE ISOMERASE"/>
    <property type="match status" value="1"/>
</dbReference>
<evidence type="ECO:0000256" key="7">
    <source>
        <dbReference type="ARBA" id="ARBA00023141"/>
    </source>
</evidence>
<evidence type="ECO:0000313" key="12">
    <source>
        <dbReference type="Proteomes" id="UP001204376"/>
    </source>
</evidence>
<gene>
    <name evidence="9" type="primary">trpF</name>
    <name evidence="11" type="ORF">NPE20_01420</name>
</gene>
<keyword evidence="7 9" id="KW-0057">Aromatic amino acid biosynthesis</keyword>
<keyword evidence="8 9" id="KW-0413">Isomerase</keyword>
<feature type="domain" description="N-(5'phosphoribosyl) anthranilate isomerase (PRAI)" evidence="10">
    <location>
        <begin position="4"/>
        <end position="200"/>
    </location>
</feature>
<dbReference type="GO" id="GO:0016853">
    <property type="term" value="F:isomerase activity"/>
    <property type="evidence" value="ECO:0007669"/>
    <property type="project" value="UniProtKB-KW"/>
</dbReference>
<evidence type="ECO:0000256" key="9">
    <source>
        <dbReference type="HAMAP-Rule" id="MF_00135"/>
    </source>
</evidence>
<evidence type="ECO:0000256" key="5">
    <source>
        <dbReference type="ARBA" id="ARBA00022605"/>
    </source>
</evidence>
<dbReference type="PANTHER" id="PTHR42894">
    <property type="entry name" value="N-(5'-PHOSPHORIBOSYL)ANTHRANILATE ISOMERASE"/>
    <property type="match status" value="1"/>
</dbReference>
<comment type="catalytic activity">
    <reaction evidence="1 9">
        <text>N-(5-phospho-beta-D-ribosyl)anthranilate = 1-(2-carboxyphenylamino)-1-deoxy-D-ribulose 5-phosphate</text>
        <dbReference type="Rhea" id="RHEA:21540"/>
        <dbReference type="ChEBI" id="CHEBI:18277"/>
        <dbReference type="ChEBI" id="CHEBI:58613"/>
        <dbReference type="EC" id="5.3.1.24"/>
    </reaction>
</comment>
<name>A0ABT1SWG0_9SPHI</name>
<evidence type="ECO:0000259" key="10">
    <source>
        <dbReference type="Pfam" id="PF00697"/>
    </source>
</evidence>
<comment type="caution">
    <text evidence="11">The sequence shown here is derived from an EMBL/GenBank/DDBJ whole genome shotgun (WGS) entry which is preliminary data.</text>
</comment>
<accession>A0ABT1SWG0</accession>
<dbReference type="Gene3D" id="3.20.20.70">
    <property type="entry name" value="Aldolase class I"/>
    <property type="match status" value="1"/>
</dbReference>
<dbReference type="SUPFAM" id="SSF51366">
    <property type="entry name" value="Ribulose-phoshate binding barrel"/>
    <property type="match status" value="1"/>
</dbReference>
<protein>
    <recommendedName>
        <fullName evidence="4 9">N-(5'-phosphoribosyl)anthranilate isomerase</fullName>
        <shortName evidence="9">PRAI</shortName>
        <ecNumber evidence="3 9">5.3.1.24</ecNumber>
    </recommendedName>
</protein>
<dbReference type="EMBL" id="JANHOH010000001">
    <property type="protein sequence ID" value="MCQ6956592.1"/>
    <property type="molecule type" value="Genomic_DNA"/>
</dbReference>
<dbReference type="InterPro" id="IPR001240">
    <property type="entry name" value="PRAI_dom"/>
</dbReference>
<keyword evidence="6 9" id="KW-0822">Tryptophan biosynthesis</keyword>
<evidence type="ECO:0000256" key="2">
    <source>
        <dbReference type="ARBA" id="ARBA00004664"/>
    </source>
</evidence>
<evidence type="ECO:0000256" key="3">
    <source>
        <dbReference type="ARBA" id="ARBA00012572"/>
    </source>
</evidence>
<comment type="pathway">
    <text evidence="2 9">Amino-acid biosynthesis; L-tryptophan biosynthesis; L-tryptophan from chorismate: step 3/5.</text>
</comment>
<sequence>MKIKVCGLRDPDNIKAVEGLTPDYMGFICYEKSPRFIGGMDDDELVKISTDIIKVGIFVDEDADNISKLIYKYKFDAIQLHGAESPEFCDMFKHEVQVIKAFGVDKNFDFAQLDAYKNNVNYFLFDTKTAAHGGSGKTFDWSILNKYKLDVPFFLSGGLSPNNLEDVKQIQHPAFYGVDLNSKFEVSPALKDIDKLTQAFNTINTFNSNEVRS</sequence>
<dbReference type="CDD" id="cd00405">
    <property type="entry name" value="PRAI"/>
    <property type="match status" value="1"/>
</dbReference>
<dbReference type="InterPro" id="IPR013785">
    <property type="entry name" value="Aldolase_TIM"/>
</dbReference>
<reference evidence="11 12" key="1">
    <citation type="submission" date="2022-07" db="EMBL/GenBank/DDBJ databases">
        <title>Mucilaginibacter sp. JC4.</title>
        <authorList>
            <person name="Le V."/>
            <person name="Ko S.-R."/>
            <person name="Ahn C.-Y."/>
            <person name="Oh H.-M."/>
        </authorList>
    </citation>
    <scope>NUCLEOTIDE SEQUENCE [LARGE SCALE GENOMIC DNA]</scope>
    <source>
        <strain evidence="11 12">JC4</strain>
    </source>
</reference>
<dbReference type="RefSeq" id="WP_256536808.1">
    <property type="nucleotide sequence ID" value="NZ_JANHOH010000001.1"/>
</dbReference>
<dbReference type="InterPro" id="IPR044643">
    <property type="entry name" value="TrpF_fam"/>
</dbReference>
<dbReference type="Pfam" id="PF00697">
    <property type="entry name" value="PRAI"/>
    <property type="match status" value="1"/>
</dbReference>
<comment type="similarity">
    <text evidence="9">Belongs to the TrpF family.</text>
</comment>
<proteinExistence type="inferred from homology"/>
<evidence type="ECO:0000256" key="1">
    <source>
        <dbReference type="ARBA" id="ARBA00001164"/>
    </source>
</evidence>
<evidence type="ECO:0000256" key="8">
    <source>
        <dbReference type="ARBA" id="ARBA00023235"/>
    </source>
</evidence>
<dbReference type="EC" id="5.3.1.24" evidence="3 9"/>
<keyword evidence="5 9" id="KW-0028">Amino-acid biosynthesis</keyword>